<dbReference type="RefSeq" id="WP_132402500.1">
    <property type="nucleotide sequence ID" value="NZ_SMKA01000010.1"/>
</dbReference>
<reference evidence="3 4" key="1">
    <citation type="submission" date="2019-03" db="EMBL/GenBank/DDBJ databases">
        <title>Draft genome sequences of novel Actinobacteria.</title>
        <authorList>
            <person name="Sahin N."/>
            <person name="Ay H."/>
            <person name="Saygin H."/>
        </authorList>
    </citation>
    <scope>NUCLEOTIDE SEQUENCE [LARGE SCALE GENOMIC DNA]</scope>
    <source>
        <strain evidence="3 4">JCM 30547</strain>
    </source>
</reference>
<comment type="caution">
    <text evidence="3">The sequence shown here is derived from an EMBL/GenBank/DDBJ whole genome shotgun (WGS) entry which is preliminary data.</text>
</comment>
<proteinExistence type="predicted"/>
<dbReference type="InterPro" id="IPR000772">
    <property type="entry name" value="Ricin_B_lectin"/>
</dbReference>
<name>A0A4R4QEV5_9ACTN</name>
<protein>
    <recommendedName>
        <fullName evidence="2">Ricin B lectin domain-containing protein</fullName>
    </recommendedName>
</protein>
<keyword evidence="4" id="KW-1185">Reference proteome</keyword>
<feature type="domain" description="Ricin B lectin" evidence="2">
    <location>
        <begin position="93"/>
        <end position="151"/>
    </location>
</feature>
<dbReference type="InterPro" id="IPR035992">
    <property type="entry name" value="Ricin_B-like_lectins"/>
</dbReference>
<sequence length="177" mass="18814">MTIRHMPRLIASVVISVAALGLTSWPAAGVTSNARAAQGSGKITLSSGQSLIDNRDCAISFSTSNCKLKVGSSANAPLFLIQRASSTEVFIQGRDNLYMDVALDSTSSGTAIIMRRFDGSPSQRWRALKVFGATNNYRFQNVNSGLLVTVVPSDSVTPVRQRPHVSGNQNVFIAAVG</sequence>
<evidence type="ECO:0000259" key="2">
    <source>
        <dbReference type="Pfam" id="PF14200"/>
    </source>
</evidence>
<dbReference type="Proteomes" id="UP000295075">
    <property type="component" value="Unassembled WGS sequence"/>
</dbReference>
<accession>A0A4R4QEV5</accession>
<feature type="chain" id="PRO_5039201173" description="Ricin B lectin domain-containing protein" evidence="1">
    <location>
        <begin position="28"/>
        <end position="177"/>
    </location>
</feature>
<organism evidence="3 4">
    <name type="scientific">Kribbella albertanoniae</name>
    <dbReference type="NCBI Taxonomy" id="1266829"/>
    <lineage>
        <taxon>Bacteria</taxon>
        <taxon>Bacillati</taxon>
        <taxon>Actinomycetota</taxon>
        <taxon>Actinomycetes</taxon>
        <taxon>Propionibacteriales</taxon>
        <taxon>Kribbellaceae</taxon>
        <taxon>Kribbella</taxon>
    </lineage>
</organism>
<dbReference type="AlphaFoldDB" id="A0A4R4QEV5"/>
<gene>
    <name evidence="3" type="ORF">E1261_04905</name>
</gene>
<dbReference type="Pfam" id="PF14200">
    <property type="entry name" value="RicinB_lectin_2"/>
    <property type="match status" value="1"/>
</dbReference>
<dbReference type="EMBL" id="SMKA01000010">
    <property type="protein sequence ID" value="TDC34048.1"/>
    <property type="molecule type" value="Genomic_DNA"/>
</dbReference>
<feature type="signal peptide" evidence="1">
    <location>
        <begin position="1"/>
        <end position="27"/>
    </location>
</feature>
<evidence type="ECO:0000313" key="4">
    <source>
        <dbReference type="Proteomes" id="UP000295075"/>
    </source>
</evidence>
<dbReference type="Gene3D" id="2.80.10.50">
    <property type="match status" value="1"/>
</dbReference>
<evidence type="ECO:0000313" key="3">
    <source>
        <dbReference type="EMBL" id="TDC34048.1"/>
    </source>
</evidence>
<dbReference type="CDD" id="cd00161">
    <property type="entry name" value="beta-trefoil_Ricin-like"/>
    <property type="match status" value="1"/>
</dbReference>
<dbReference type="SUPFAM" id="SSF50370">
    <property type="entry name" value="Ricin B-like lectins"/>
    <property type="match status" value="1"/>
</dbReference>
<keyword evidence="1" id="KW-0732">Signal</keyword>
<evidence type="ECO:0000256" key="1">
    <source>
        <dbReference type="SAM" id="SignalP"/>
    </source>
</evidence>